<dbReference type="PROSITE" id="PS51805">
    <property type="entry name" value="EPHD"/>
    <property type="match status" value="1"/>
</dbReference>
<evidence type="ECO:0000256" key="2">
    <source>
        <dbReference type="ARBA" id="ARBA00022723"/>
    </source>
</evidence>
<feature type="non-terminal residue" evidence="13">
    <location>
        <position position="1"/>
    </location>
</feature>
<dbReference type="Gene3D" id="3.30.40.10">
    <property type="entry name" value="Zinc/RING finger domain, C3HC4 (zinc finger)"/>
    <property type="match status" value="2"/>
</dbReference>
<proteinExistence type="predicted"/>
<dbReference type="GO" id="GO:0045944">
    <property type="term" value="P:positive regulation of transcription by RNA polymerase II"/>
    <property type="evidence" value="ECO:0007669"/>
    <property type="project" value="TreeGrafter"/>
</dbReference>
<keyword evidence="2" id="KW-0479">Metal-binding</keyword>
<dbReference type="GO" id="GO:0042800">
    <property type="term" value="F:histone H3K4 methyltransferase activity"/>
    <property type="evidence" value="ECO:0007669"/>
    <property type="project" value="TreeGrafter"/>
</dbReference>
<evidence type="ECO:0000313" key="13">
    <source>
        <dbReference type="EMBL" id="JAG14722.1"/>
    </source>
</evidence>
<evidence type="ECO:0000259" key="12">
    <source>
        <dbReference type="PROSITE" id="PS51805"/>
    </source>
</evidence>
<dbReference type="PANTHER" id="PTHR45888:SF6">
    <property type="entry name" value="HL01030P-RELATED"/>
    <property type="match status" value="1"/>
</dbReference>
<dbReference type="InterPro" id="IPR001965">
    <property type="entry name" value="Znf_PHD"/>
</dbReference>
<feature type="compositionally biased region" description="Gly residues" evidence="10">
    <location>
        <begin position="55"/>
        <end position="67"/>
    </location>
</feature>
<dbReference type="GO" id="GO:0008270">
    <property type="term" value="F:zinc ion binding"/>
    <property type="evidence" value="ECO:0007669"/>
    <property type="project" value="UniProtKB-KW"/>
</dbReference>
<organism evidence="13">
    <name type="scientific">Lygus hesperus</name>
    <name type="common">Western plant bug</name>
    <dbReference type="NCBI Taxonomy" id="30085"/>
    <lineage>
        <taxon>Eukaryota</taxon>
        <taxon>Metazoa</taxon>
        <taxon>Ecdysozoa</taxon>
        <taxon>Arthropoda</taxon>
        <taxon>Hexapoda</taxon>
        <taxon>Insecta</taxon>
        <taxon>Pterygota</taxon>
        <taxon>Neoptera</taxon>
        <taxon>Paraneoptera</taxon>
        <taxon>Hemiptera</taxon>
        <taxon>Heteroptera</taxon>
        <taxon>Panheteroptera</taxon>
        <taxon>Cimicomorpha</taxon>
        <taxon>Miridae</taxon>
        <taxon>Mirini</taxon>
        <taxon>Lygus</taxon>
    </lineage>
</organism>
<gene>
    <name evidence="13" type="primary">Mll3_0</name>
    <name evidence="13" type="ORF">CM83_98750</name>
</gene>
<evidence type="ECO:0000256" key="6">
    <source>
        <dbReference type="ARBA" id="ARBA00023015"/>
    </source>
</evidence>
<dbReference type="PROSITE" id="PS01357">
    <property type="entry name" value="ZF_ZZ_1"/>
    <property type="match status" value="1"/>
</dbReference>
<dbReference type="InterPro" id="IPR011011">
    <property type="entry name" value="Znf_FYVE_PHD"/>
</dbReference>
<evidence type="ECO:0000256" key="7">
    <source>
        <dbReference type="ARBA" id="ARBA00023163"/>
    </source>
</evidence>
<evidence type="ECO:0000256" key="5">
    <source>
        <dbReference type="ARBA" id="ARBA00022833"/>
    </source>
</evidence>
<evidence type="ECO:0000256" key="3">
    <source>
        <dbReference type="ARBA" id="ARBA00022737"/>
    </source>
</evidence>
<dbReference type="Pfam" id="PF00628">
    <property type="entry name" value="PHD"/>
    <property type="match status" value="1"/>
</dbReference>
<dbReference type="GO" id="GO:0003713">
    <property type="term" value="F:transcription coactivator activity"/>
    <property type="evidence" value="ECO:0007669"/>
    <property type="project" value="TreeGrafter"/>
</dbReference>
<dbReference type="SMART" id="SM00249">
    <property type="entry name" value="PHD"/>
    <property type="match status" value="3"/>
</dbReference>
<dbReference type="GO" id="GO:0044666">
    <property type="term" value="C:MLL3/4 complex"/>
    <property type="evidence" value="ECO:0007669"/>
    <property type="project" value="TreeGrafter"/>
</dbReference>
<keyword evidence="6" id="KW-0805">Transcription regulation</keyword>
<feature type="region of interest" description="Disordered" evidence="10">
    <location>
        <begin position="41"/>
        <end position="118"/>
    </location>
</feature>
<sequence>IDLGSSPITDNSSVIMSMTSPAAPTAYEGLASPLRVVPGVISGGKPVGIKRGPGRPRGPGSRGGGTGAVRVKKPSNQPPKLKRWKGLLVSGVYSGSNGKTPGENGEEESTSPVQPSTPVELKTPIFVDEPLFQEQWPGKVCVLCNLTEHSQLGQGKMCRIECTVEELPKEIPKELLMSPPETPPIDATSPRHQAQLFQNRRQKGMSKFRNAHGSGQEPVDELSLVGHTDAPEPSNIVDAGFIYVHEWCASWCAGITKKHDNSFLNVPFAVMAAANRRCYHCSRYGAGGACIVPSCNKHFHTPCAAAAATFQYTESLILICSQHIEHVETNSALSGVVCYSCNALGNVANLVMCSMCGKHHHGACIGNSLQPGLRAGWQCAECRICQLCRQCEDTNRMLVCDSCDKAYHPYCVKPAMSSVPKVGWKCKRCRLCSDCGARTPGGGLSSRWHSNYTVCDSCYQQRNKGFSCPVCHKAYRAAALREMVRCSQCQ</sequence>
<dbReference type="InterPro" id="IPR013083">
    <property type="entry name" value="Znf_RING/FYVE/PHD"/>
</dbReference>
<keyword evidence="5" id="KW-0862">Zinc</keyword>
<keyword evidence="7" id="KW-0804">Transcription</keyword>
<dbReference type="Pfam" id="PF13771">
    <property type="entry name" value="zf-HC5HC2H"/>
    <property type="match status" value="1"/>
</dbReference>
<accession>A0A0A9X1X5</accession>
<reference evidence="13" key="2">
    <citation type="submission" date="2014-07" db="EMBL/GenBank/DDBJ databases">
        <authorList>
            <person name="Hull J."/>
        </authorList>
    </citation>
    <scope>NUCLEOTIDE SEQUENCE</scope>
</reference>
<dbReference type="SUPFAM" id="SSF57903">
    <property type="entry name" value="FYVE/PHD zinc finger"/>
    <property type="match status" value="2"/>
</dbReference>
<reference evidence="13" key="1">
    <citation type="journal article" date="2014" name="PLoS ONE">
        <title>Transcriptome-Based Identification of ABC Transporters in the Western Tarnished Plant Bug Lygus hesperus.</title>
        <authorList>
            <person name="Hull J.J."/>
            <person name="Chaney K."/>
            <person name="Geib S.M."/>
            <person name="Fabrick J.A."/>
            <person name="Brent C.S."/>
            <person name="Walsh D."/>
            <person name="Lavine L.C."/>
        </authorList>
    </citation>
    <scope>NUCLEOTIDE SEQUENCE</scope>
</reference>
<feature type="non-terminal residue" evidence="13">
    <location>
        <position position="490"/>
    </location>
</feature>
<evidence type="ECO:0000259" key="11">
    <source>
        <dbReference type="PROSITE" id="PS50016"/>
    </source>
</evidence>
<dbReference type="InterPro" id="IPR000433">
    <property type="entry name" value="Znf_ZZ"/>
</dbReference>
<keyword evidence="4 9" id="KW-0863">Zinc-finger</keyword>
<dbReference type="PANTHER" id="PTHR45888">
    <property type="entry name" value="HL01030P-RELATED"/>
    <property type="match status" value="1"/>
</dbReference>
<name>A0A0A9X1X5_LYGHE</name>
<comment type="subcellular location">
    <subcellularLocation>
        <location evidence="1">Nucleus</location>
    </subcellularLocation>
</comment>
<keyword evidence="13" id="KW-0808">Transferase</keyword>
<dbReference type="InterPro" id="IPR034732">
    <property type="entry name" value="EPHD"/>
</dbReference>
<protein>
    <submittedName>
        <fullName evidence="13">Histone-lysine N-methyltransferase MLL3</fullName>
    </submittedName>
</protein>
<keyword evidence="8" id="KW-0539">Nucleus</keyword>
<keyword evidence="13" id="KW-0489">Methyltransferase</keyword>
<evidence type="ECO:0000256" key="10">
    <source>
        <dbReference type="SAM" id="MobiDB-lite"/>
    </source>
</evidence>
<evidence type="ECO:0000256" key="8">
    <source>
        <dbReference type="ARBA" id="ARBA00023242"/>
    </source>
</evidence>
<evidence type="ECO:0000256" key="1">
    <source>
        <dbReference type="ARBA" id="ARBA00004123"/>
    </source>
</evidence>
<feature type="domain" description="PHD-type" evidence="11">
    <location>
        <begin position="382"/>
        <end position="432"/>
    </location>
</feature>
<dbReference type="EMBL" id="GBHO01028882">
    <property type="protein sequence ID" value="JAG14722.1"/>
    <property type="molecule type" value="Transcribed_RNA"/>
</dbReference>
<evidence type="ECO:0000256" key="9">
    <source>
        <dbReference type="PROSITE-ProRule" id="PRU00146"/>
    </source>
</evidence>
<keyword evidence="3" id="KW-0677">Repeat</keyword>
<dbReference type="FunFam" id="3.30.40.10:FF:000852">
    <property type="entry name" value="Histone-lysine N-methyltransferase 2C"/>
    <property type="match status" value="1"/>
</dbReference>
<dbReference type="PROSITE" id="PS50016">
    <property type="entry name" value="ZF_PHD_2"/>
    <property type="match status" value="1"/>
</dbReference>
<dbReference type="AlphaFoldDB" id="A0A0A9X1X5"/>
<evidence type="ECO:0000256" key="4">
    <source>
        <dbReference type="ARBA" id="ARBA00022771"/>
    </source>
</evidence>
<feature type="domain" description="PHD-type" evidence="12">
    <location>
        <begin position="217"/>
        <end position="324"/>
    </location>
</feature>
<dbReference type="InterPro" id="IPR019787">
    <property type="entry name" value="Znf_PHD-finger"/>
</dbReference>
<dbReference type="GO" id="GO:0032259">
    <property type="term" value="P:methylation"/>
    <property type="evidence" value="ECO:0007669"/>
    <property type="project" value="UniProtKB-KW"/>
</dbReference>